<dbReference type="InterPro" id="IPR007420">
    <property type="entry name" value="DUF465"/>
</dbReference>
<dbReference type="AlphaFoldDB" id="A0A844ZAE8"/>
<sequence length="69" mass="7874">MRTKPSDGAVSQPYLRKLIREHRLLDRRIDTTKAIGSAEKLKDLKRLRLRLKDRIAALLGNTPGRSVPL</sequence>
<dbReference type="Gene3D" id="6.10.280.50">
    <property type="match status" value="1"/>
</dbReference>
<dbReference type="OrthoDB" id="7410955at2"/>
<organism evidence="1 2">
    <name type="scientific">Parapontixanthobacter aurantiacus</name>
    <dbReference type="NCBI Taxonomy" id="1463599"/>
    <lineage>
        <taxon>Bacteria</taxon>
        <taxon>Pseudomonadati</taxon>
        <taxon>Pseudomonadota</taxon>
        <taxon>Alphaproteobacteria</taxon>
        <taxon>Sphingomonadales</taxon>
        <taxon>Erythrobacteraceae</taxon>
        <taxon>Parapontixanthobacter</taxon>
    </lineage>
</organism>
<dbReference type="Proteomes" id="UP000433104">
    <property type="component" value="Unassembled WGS sequence"/>
</dbReference>
<accession>A0A844ZAE8</accession>
<gene>
    <name evidence="1" type="ORF">GRI38_00410</name>
</gene>
<comment type="caution">
    <text evidence="1">The sequence shown here is derived from an EMBL/GenBank/DDBJ whole genome shotgun (WGS) entry which is preliminary data.</text>
</comment>
<dbReference type="EMBL" id="WTYW01000001">
    <property type="protein sequence ID" value="MXO84494.1"/>
    <property type="molecule type" value="Genomic_DNA"/>
</dbReference>
<keyword evidence="2" id="KW-1185">Reference proteome</keyword>
<reference evidence="1 2" key="1">
    <citation type="submission" date="2019-12" db="EMBL/GenBank/DDBJ databases">
        <title>Genomic-based taxomic classification of the family Erythrobacteraceae.</title>
        <authorList>
            <person name="Xu L."/>
        </authorList>
    </citation>
    <scope>NUCLEOTIDE SEQUENCE [LARGE SCALE GENOMIC DNA]</scope>
    <source>
        <strain evidence="1 2">MCCC 1A09962</strain>
    </source>
</reference>
<name>A0A844ZAE8_9SPHN</name>
<evidence type="ECO:0000313" key="2">
    <source>
        <dbReference type="Proteomes" id="UP000433104"/>
    </source>
</evidence>
<protein>
    <submittedName>
        <fullName evidence="1">DUF465 domain-containing protein</fullName>
    </submittedName>
</protein>
<dbReference type="InterPro" id="IPR038444">
    <property type="entry name" value="DUF465_sf"/>
</dbReference>
<proteinExistence type="predicted"/>
<dbReference type="RefSeq" id="WP_160681063.1">
    <property type="nucleotide sequence ID" value="NZ_WTYW01000001.1"/>
</dbReference>
<dbReference type="Pfam" id="PF04325">
    <property type="entry name" value="DUF465"/>
    <property type="match status" value="1"/>
</dbReference>
<evidence type="ECO:0000313" key="1">
    <source>
        <dbReference type="EMBL" id="MXO84494.1"/>
    </source>
</evidence>